<dbReference type="EMBL" id="MU277255">
    <property type="protein sequence ID" value="KAI0056926.1"/>
    <property type="molecule type" value="Genomic_DNA"/>
</dbReference>
<sequence length="217" mass="24607">MIYVFVCSLSTLTGSRPFGLDMSRIVPPSHPLLSVILLTLLLAVNFIYMAVLEKSKTGPTPVAHTYLGDDYPRTWDIGALPIVPAFSEPNTVHYKMHGADTDAEWAAMTPGNGFVYLGEQRRQFSLSVFHQLRCLDTLRVELARSRANETMPTELSRHCLNYLRQMVLCRADVALVPVLGKPKRELYPDIVQCSGWRQVYAAVKRNQEDHRRWMSAQ</sequence>
<gene>
    <name evidence="1" type="ORF">BV25DRAFT_1478117</name>
</gene>
<evidence type="ECO:0000313" key="2">
    <source>
        <dbReference type="Proteomes" id="UP000814140"/>
    </source>
</evidence>
<evidence type="ECO:0000313" key="1">
    <source>
        <dbReference type="EMBL" id="KAI0056926.1"/>
    </source>
</evidence>
<organism evidence="1 2">
    <name type="scientific">Artomyces pyxidatus</name>
    <dbReference type="NCBI Taxonomy" id="48021"/>
    <lineage>
        <taxon>Eukaryota</taxon>
        <taxon>Fungi</taxon>
        <taxon>Dikarya</taxon>
        <taxon>Basidiomycota</taxon>
        <taxon>Agaricomycotina</taxon>
        <taxon>Agaricomycetes</taxon>
        <taxon>Russulales</taxon>
        <taxon>Auriscalpiaceae</taxon>
        <taxon>Artomyces</taxon>
    </lineage>
</organism>
<reference evidence="1" key="1">
    <citation type="submission" date="2021-03" db="EMBL/GenBank/DDBJ databases">
        <authorList>
            <consortium name="DOE Joint Genome Institute"/>
            <person name="Ahrendt S."/>
            <person name="Looney B.P."/>
            <person name="Miyauchi S."/>
            <person name="Morin E."/>
            <person name="Drula E."/>
            <person name="Courty P.E."/>
            <person name="Chicoki N."/>
            <person name="Fauchery L."/>
            <person name="Kohler A."/>
            <person name="Kuo A."/>
            <person name="Labutti K."/>
            <person name="Pangilinan J."/>
            <person name="Lipzen A."/>
            <person name="Riley R."/>
            <person name="Andreopoulos W."/>
            <person name="He G."/>
            <person name="Johnson J."/>
            <person name="Barry K.W."/>
            <person name="Grigoriev I.V."/>
            <person name="Nagy L."/>
            <person name="Hibbett D."/>
            <person name="Henrissat B."/>
            <person name="Matheny P.B."/>
            <person name="Labbe J."/>
            <person name="Martin F."/>
        </authorList>
    </citation>
    <scope>NUCLEOTIDE SEQUENCE</scope>
    <source>
        <strain evidence="1">HHB10654</strain>
    </source>
</reference>
<dbReference type="Proteomes" id="UP000814140">
    <property type="component" value="Unassembled WGS sequence"/>
</dbReference>
<keyword evidence="2" id="KW-1185">Reference proteome</keyword>
<proteinExistence type="predicted"/>
<accession>A0ACB8SMC7</accession>
<protein>
    <submittedName>
        <fullName evidence="1">Uncharacterized protein</fullName>
    </submittedName>
</protein>
<reference evidence="1" key="2">
    <citation type="journal article" date="2022" name="New Phytol.">
        <title>Evolutionary transition to the ectomycorrhizal habit in the genomes of a hyperdiverse lineage of mushroom-forming fungi.</title>
        <authorList>
            <person name="Looney B."/>
            <person name="Miyauchi S."/>
            <person name="Morin E."/>
            <person name="Drula E."/>
            <person name="Courty P.E."/>
            <person name="Kohler A."/>
            <person name="Kuo A."/>
            <person name="LaButti K."/>
            <person name="Pangilinan J."/>
            <person name="Lipzen A."/>
            <person name="Riley R."/>
            <person name="Andreopoulos W."/>
            <person name="He G."/>
            <person name="Johnson J."/>
            <person name="Nolan M."/>
            <person name="Tritt A."/>
            <person name="Barry K.W."/>
            <person name="Grigoriev I.V."/>
            <person name="Nagy L.G."/>
            <person name="Hibbett D."/>
            <person name="Henrissat B."/>
            <person name="Matheny P.B."/>
            <person name="Labbe J."/>
            <person name="Martin F.M."/>
        </authorList>
    </citation>
    <scope>NUCLEOTIDE SEQUENCE</scope>
    <source>
        <strain evidence="1">HHB10654</strain>
    </source>
</reference>
<comment type="caution">
    <text evidence="1">The sequence shown here is derived from an EMBL/GenBank/DDBJ whole genome shotgun (WGS) entry which is preliminary data.</text>
</comment>
<name>A0ACB8SMC7_9AGAM</name>